<accession>R9GM72</accession>
<comment type="caution">
    <text evidence="14">The sequence shown here is derived from an EMBL/GenBank/DDBJ whole genome shotgun (WGS) entry which is preliminary data.</text>
</comment>
<dbReference type="InterPro" id="IPR037066">
    <property type="entry name" value="Plug_dom_sf"/>
</dbReference>
<dbReference type="Pfam" id="PF07715">
    <property type="entry name" value="Plug"/>
    <property type="match status" value="1"/>
</dbReference>
<name>R9GM72_9SPHI</name>
<dbReference type="InterPro" id="IPR000531">
    <property type="entry name" value="Beta-barrel_TonB"/>
</dbReference>
<dbReference type="RefSeq" id="WP_016197136.1">
    <property type="nucleotide sequence ID" value="NZ_AQPN01000141.1"/>
</dbReference>
<dbReference type="SUPFAM" id="SSF56935">
    <property type="entry name" value="Porins"/>
    <property type="match status" value="1"/>
</dbReference>
<dbReference type="STRING" id="1150600.ADIARSV_3916"/>
<dbReference type="InterPro" id="IPR036942">
    <property type="entry name" value="Beta-barrel_TonB_sf"/>
</dbReference>
<dbReference type="InterPro" id="IPR012910">
    <property type="entry name" value="Plug_dom"/>
</dbReference>
<evidence type="ECO:0000259" key="12">
    <source>
        <dbReference type="Pfam" id="PF00593"/>
    </source>
</evidence>
<keyword evidence="15" id="KW-1185">Reference proteome</keyword>
<dbReference type="PANTHER" id="PTHR30069:SF29">
    <property type="entry name" value="HEMOGLOBIN AND HEMOGLOBIN-HAPTOGLOBIN-BINDING PROTEIN 1-RELATED"/>
    <property type="match status" value="1"/>
</dbReference>
<dbReference type="InterPro" id="IPR039426">
    <property type="entry name" value="TonB-dep_rcpt-like"/>
</dbReference>
<evidence type="ECO:0000256" key="9">
    <source>
        <dbReference type="ARBA" id="ARBA00023237"/>
    </source>
</evidence>
<dbReference type="Gene3D" id="2.40.170.20">
    <property type="entry name" value="TonB-dependent receptor, beta-barrel domain"/>
    <property type="match status" value="1"/>
</dbReference>
<keyword evidence="7 10" id="KW-0472">Membrane</keyword>
<keyword evidence="9 10" id="KW-0998">Cell outer membrane</keyword>
<keyword evidence="4 10" id="KW-0812">Transmembrane</keyword>
<keyword evidence="2 10" id="KW-0813">Transport</keyword>
<dbReference type="GO" id="GO:0009279">
    <property type="term" value="C:cell outer membrane"/>
    <property type="evidence" value="ECO:0007669"/>
    <property type="project" value="UniProtKB-SubCell"/>
</dbReference>
<dbReference type="PANTHER" id="PTHR30069">
    <property type="entry name" value="TONB-DEPENDENT OUTER MEMBRANE RECEPTOR"/>
    <property type="match status" value="1"/>
</dbReference>
<dbReference type="Gene3D" id="2.170.130.10">
    <property type="entry name" value="TonB-dependent receptor, plug domain"/>
    <property type="match status" value="1"/>
</dbReference>
<feature type="domain" description="TonB-dependent receptor plug" evidence="13">
    <location>
        <begin position="43"/>
        <end position="148"/>
    </location>
</feature>
<dbReference type="GO" id="GO:0015344">
    <property type="term" value="F:siderophore uptake transmembrane transporter activity"/>
    <property type="evidence" value="ECO:0007669"/>
    <property type="project" value="TreeGrafter"/>
</dbReference>
<comment type="subcellular location">
    <subcellularLocation>
        <location evidence="1 10">Cell outer membrane</location>
        <topology evidence="1 10">Multi-pass membrane protein</topology>
    </subcellularLocation>
</comment>
<dbReference type="Pfam" id="PF00593">
    <property type="entry name" value="TonB_dep_Rec_b-barrel"/>
    <property type="match status" value="1"/>
</dbReference>
<feature type="domain" description="TonB-dependent receptor-like beta-barrel" evidence="12">
    <location>
        <begin position="261"/>
        <end position="648"/>
    </location>
</feature>
<sequence>MRIYLIILCYLITLSAIAQDRDSIERLDEVHVKAYFNRQPILRLPSTVGFLSRRMLDEQQPQSLVSAVNSIPGVRMEERSPGSYRLSIRGSLLRSPFGIRNVKMYVDDFILTDAGGNTYLNALDAGGVSQITILKGPEASVYGANTGGVVLINTSDEDSSSIRGSLVGGAYGLFQQNLSLQKKWNKVNLTVNQAYQKSDGYRNNSALDRKYVQALPQWNYSDHASVKAIMLYSVMSYHTPGGLTELQFLANPRAARPASGSSPGAEDQKAGIYNKTLLAGLQHEINIGSKFKHVISYTGSFTDFKNPFITNYETRKEQTAGLRTYLQYSGMPLLSIPVEWEIGYEGQRTTSDISNFTNLGGVKGALQSADQITNNQQFVFSHVSFDINKRLILEAAASINFYNYDYGASSLSISELSTVKFDTQFMPRLAMSYKLSEKVALRASTSRGYSAPTIAEVRASNTVINTNLQPESGWNYETGLRMSLWNNRLYWDGVLFKFDLTDAIVRRLNETDEEYFINAGRTKQRGIESQLMYWIVPEKKTGLLRSLQFRNSYTFSSFSFSNYQDEDADYSGNRLTGVPRHVLVSSLSMRFPKNYSLFVQHNFTSSIPLNDAGTTYAKKYHLLQAKASYQFKVSAQTNLSFFVGADNILNQLYSLGNDLNAFGSRYFNAAAKRNFLAGLTVAL</sequence>
<dbReference type="Proteomes" id="UP000014174">
    <property type="component" value="Unassembled WGS sequence"/>
</dbReference>
<evidence type="ECO:0000259" key="13">
    <source>
        <dbReference type="Pfam" id="PF07715"/>
    </source>
</evidence>
<dbReference type="PATRIC" id="fig|1150600.3.peg.3878"/>
<evidence type="ECO:0000256" key="11">
    <source>
        <dbReference type="RuleBase" id="RU003357"/>
    </source>
</evidence>
<evidence type="ECO:0000256" key="6">
    <source>
        <dbReference type="ARBA" id="ARBA00023077"/>
    </source>
</evidence>
<evidence type="ECO:0000256" key="7">
    <source>
        <dbReference type="ARBA" id="ARBA00023136"/>
    </source>
</evidence>
<evidence type="ECO:0000256" key="2">
    <source>
        <dbReference type="ARBA" id="ARBA00022448"/>
    </source>
</evidence>
<evidence type="ECO:0000313" key="15">
    <source>
        <dbReference type="Proteomes" id="UP000014174"/>
    </source>
</evidence>
<dbReference type="eggNOG" id="COG4771">
    <property type="taxonomic scope" value="Bacteria"/>
</dbReference>
<evidence type="ECO:0000256" key="3">
    <source>
        <dbReference type="ARBA" id="ARBA00022452"/>
    </source>
</evidence>
<dbReference type="OrthoDB" id="9782587at2"/>
<dbReference type="GO" id="GO:0044718">
    <property type="term" value="P:siderophore transmembrane transport"/>
    <property type="evidence" value="ECO:0007669"/>
    <property type="project" value="TreeGrafter"/>
</dbReference>
<comment type="similarity">
    <text evidence="10 11">Belongs to the TonB-dependent receptor family.</text>
</comment>
<keyword evidence="6 11" id="KW-0798">TonB box</keyword>
<evidence type="ECO:0000256" key="1">
    <source>
        <dbReference type="ARBA" id="ARBA00004571"/>
    </source>
</evidence>
<keyword evidence="5" id="KW-0732">Signal</keyword>
<reference evidence="14 15" key="1">
    <citation type="journal article" date="2013" name="Genome Announc.">
        <title>Draft Genome Sequence of Arcticibacter svalbardensis Strain MN12-7T, a Member of the Family Sphingobacteriaceae Isolated from an Arctic Soil Sample.</title>
        <authorList>
            <person name="Shivaji S."/>
            <person name="Ara S."/>
            <person name="Prasad S."/>
            <person name="Manasa B.P."/>
            <person name="Begum Z."/>
            <person name="Singh A."/>
            <person name="Kumar Pinnaka A."/>
        </authorList>
    </citation>
    <scope>NUCLEOTIDE SEQUENCE [LARGE SCALE GENOMIC DNA]</scope>
    <source>
        <strain evidence="14 15">MN12-7</strain>
    </source>
</reference>
<proteinExistence type="inferred from homology"/>
<evidence type="ECO:0000256" key="5">
    <source>
        <dbReference type="ARBA" id="ARBA00022729"/>
    </source>
</evidence>
<evidence type="ECO:0000256" key="4">
    <source>
        <dbReference type="ARBA" id="ARBA00022692"/>
    </source>
</evidence>
<gene>
    <name evidence="14" type="ORF">ADIARSV_3916</name>
</gene>
<dbReference type="AlphaFoldDB" id="R9GM72"/>
<organism evidence="14 15">
    <name type="scientific">Arcticibacter svalbardensis MN12-7</name>
    <dbReference type="NCBI Taxonomy" id="1150600"/>
    <lineage>
        <taxon>Bacteria</taxon>
        <taxon>Pseudomonadati</taxon>
        <taxon>Bacteroidota</taxon>
        <taxon>Sphingobacteriia</taxon>
        <taxon>Sphingobacteriales</taxon>
        <taxon>Sphingobacteriaceae</taxon>
        <taxon>Arcticibacter</taxon>
    </lineage>
</organism>
<dbReference type="PROSITE" id="PS52016">
    <property type="entry name" value="TONB_DEPENDENT_REC_3"/>
    <property type="match status" value="1"/>
</dbReference>
<evidence type="ECO:0000256" key="10">
    <source>
        <dbReference type="PROSITE-ProRule" id="PRU01360"/>
    </source>
</evidence>
<keyword evidence="3 10" id="KW-1134">Transmembrane beta strand</keyword>
<dbReference type="EMBL" id="AQPN01000141">
    <property type="protein sequence ID" value="EOR92828.1"/>
    <property type="molecule type" value="Genomic_DNA"/>
</dbReference>
<evidence type="ECO:0000313" key="14">
    <source>
        <dbReference type="EMBL" id="EOR92828.1"/>
    </source>
</evidence>
<keyword evidence="8 14" id="KW-0675">Receptor</keyword>
<protein>
    <submittedName>
        <fullName evidence="14">TonB-dependent receptor</fullName>
    </submittedName>
</protein>
<evidence type="ECO:0000256" key="8">
    <source>
        <dbReference type="ARBA" id="ARBA00023170"/>
    </source>
</evidence>